<dbReference type="Gene3D" id="1.10.10.60">
    <property type="entry name" value="Homeodomain-like"/>
    <property type="match status" value="1"/>
</dbReference>
<dbReference type="PANTHER" id="PTHR46796">
    <property type="entry name" value="HTH-TYPE TRANSCRIPTIONAL ACTIVATOR RHAS-RELATED"/>
    <property type="match status" value="1"/>
</dbReference>
<dbReference type="Pfam" id="PF20240">
    <property type="entry name" value="DUF6597"/>
    <property type="match status" value="1"/>
</dbReference>
<evidence type="ECO:0000256" key="3">
    <source>
        <dbReference type="ARBA" id="ARBA00023163"/>
    </source>
</evidence>
<proteinExistence type="predicted"/>
<keyword evidence="3" id="KW-0804">Transcription</keyword>
<evidence type="ECO:0000256" key="1">
    <source>
        <dbReference type="ARBA" id="ARBA00023015"/>
    </source>
</evidence>
<name>A0ABS3JIC5_9BACT</name>
<evidence type="ECO:0000256" key="2">
    <source>
        <dbReference type="ARBA" id="ARBA00023125"/>
    </source>
</evidence>
<keyword evidence="6" id="KW-1185">Reference proteome</keyword>
<keyword evidence="1" id="KW-0805">Transcription regulation</keyword>
<dbReference type="SMART" id="SM00342">
    <property type="entry name" value="HTH_ARAC"/>
    <property type="match status" value="1"/>
</dbReference>
<protein>
    <submittedName>
        <fullName evidence="5">AraC family transcriptional regulator</fullName>
    </submittedName>
</protein>
<dbReference type="Proteomes" id="UP000664628">
    <property type="component" value="Unassembled WGS sequence"/>
</dbReference>
<dbReference type="PROSITE" id="PS01124">
    <property type="entry name" value="HTH_ARAC_FAMILY_2"/>
    <property type="match status" value="1"/>
</dbReference>
<evidence type="ECO:0000313" key="5">
    <source>
        <dbReference type="EMBL" id="MBO0949758.1"/>
    </source>
</evidence>
<evidence type="ECO:0000313" key="6">
    <source>
        <dbReference type="Proteomes" id="UP000664628"/>
    </source>
</evidence>
<dbReference type="Pfam" id="PF12833">
    <property type="entry name" value="HTH_18"/>
    <property type="match status" value="1"/>
</dbReference>
<feature type="domain" description="HTH araC/xylS-type" evidence="4">
    <location>
        <begin position="164"/>
        <end position="266"/>
    </location>
</feature>
<comment type="caution">
    <text evidence="5">The sequence shown here is derived from an EMBL/GenBank/DDBJ whole genome shotgun (WGS) entry which is preliminary data.</text>
</comment>
<dbReference type="EMBL" id="JAFMYW010000004">
    <property type="protein sequence ID" value="MBO0949758.1"/>
    <property type="molecule type" value="Genomic_DNA"/>
</dbReference>
<keyword evidence="2" id="KW-0238">DNA-binding</keyword>
<dbReference type="PANTHER" id="PTHR46796:SF13">
    <property type="entry name" value="HTH-TYPE TRANSCRIPTIONAL ACTIVATOR RHAS"/>
    <property type="match status" value="1"/>
</dbReference>
<dbReference type="InterPro" id="IPR050204">
    <property type="entry name" value="AraC_XylS_family_regulators"/>
</dbReference>
<organism evidence="5 6">
    <name type="scientific">Fibrella forsythiae</name>
    <dbReference type="NCBI Taxonomy" id="2817061"/>
    <lineage>
        <taxon>Bacteria</taxon>
        <taxon>Pseudomonadati</taxon>
        <taxon>Bacteroidota</taxon>
        <taxon>Cytophagia</taxon>
        <taxon>Cytophagales</taxon>
        <taxon>Spirosomataceae</taxon>
        <taxon>Fibrella</taxon>
    </lineage>
</organism>
<reference evidence="5 6" key="1">
    <citation type="submission" date="2021-03" db="EMBL/GenBank/DDBJ databases">
        <title>Fibrella sp. HMF5405 genome sequencing and assembly.</title>
        <authorList>
            <person name="Kang H."/>
            <person name="Kim H."/>
            <person name="Bae S."/>
            <person name="Joh K."/>
        </authorList>
    </citation>
    <scope>NUCLEOTIDE SEQUENCE [LARGE SCALE GENOMIC DNA]</scope>
    <source>
        <strain evidence="5 6">HMF5405</strain>
    </source>
</reference>
<dbReference type="InterPro" id="IPR018060">
    <property type="entry name" value="HTH_AraC"/>
</dbReference>
<evidence type="ECO:0000259" key="4">
    <source>
        <dbReference type="PROSITE" id="PS01124"/>
    </source>
</evidence>
<dbReference type="InterPro" id="IPR046532">
    <property type="entry name" value="DUF6597"/>
</dbReference>
<sequence length="280" mass="32389">MVFFREYAPHVALQSFVRHYWIIHVQLDPKIPKNQLPVKPYPPTTEQCLYFYPFDLPSSTKTGNATPENAAPGIIVGQPLTRMNITINPNYLMLKVSFQPGGLFRLLGVPMNLLVDGHADLEAVTGKAVQEVYERLPDATNYAAMIRLVEAFLLRQAAQCRQAELPIDLVARQMLQPSVYHQLDQLAHDACLSTRQFERKFRERLGVSPKLFTRIARFRNAYKLRELDPNRSWIDIAYDCHYYDPNHLIKDFQQFAGTNPSQLFNEELAHRHFFSRSLSR</sequence>
<dbReference type="RefSeq" id="WP_207329723.1">
    <property type="nucleotide sequence ID" value="NZ_JAFMYW010000004.1"/>
</dbReference>
<gene>
    <name evidence="5" type="ORF">J2I46_14270</name>
</gene>
<accession>A0ABS3JIC5</accession>